<dbReference type="OrthoDB" id="4764276at2"/>
<dbReference type="STRING" id="342002.BST15_12630"/>
<reference evidence="2 5" key="3">
    <citation type="submission" date="2016-12" db="EMBL/GenBank/DDBJ databases">
        <title>The new phylogeny of genus Mycobacterium.</title>
        <authorList>
            <person name="Tortoli E."/>
            <person name="Trovato A."/>
            <person name="Cirillo D.M."/>
        </authorList>
    </citation>
    <scope>NUCLEOTIDE SEQUENCE [LARGE SCALE GENOMIC DNA]</scope>
    <source>
        <strain evidence="2 5">DSM 44942</strain>
    </source>
</reference>
<evidence type="ECO:0000313" key="5">
    <source>
        <dbReference type="Proteomes" id="UP000192327"/>
    </source>
</evidence>
<reference evidence="4" key="1">
    <citation type="submission" date="2015-04" db="EMBL/GenBank/DDBJ databases">
        <title>Genome sequence of Mycobacterium arupense GUC1.</title>
        <authorList>
            <person name="Greninger A.L."/>
            <person name="Cunningham G."/>
            <person name="Chiu C.Y."/>
            <person name="Miller S."/>
        </authorList>
    </citation>
    <scope>NUCLEOTIDE SEQUENCE [LARGE SCALE GENOMIC DNA]</scope>
    <source>
        <strain evidence="4">GUC1</strain>
    </source>
</reference>
<evidence type="ECO:0000313" key="1">
    <source>
        <dbReference type="EMBL" id="KKB99263.1"/>
    </source>
</evidence>
<organism evidence="1 4">
    <name type="scientific">Mycolicibacter arupensis</name>
    <dbReference type="NCBI Taxonomy" id="342002"/>
    <lineage>
        <taxon>Bacteria</taxon>
        <taxon>Bacillati</taxon>
        <taxon>Actinomycetota</taxon>
        <taxon>Actinomycetes</taxon>
        <taxon>Mycobacteriales</taxon>
        <taxon>Mycobacteriaceae</taxon>
        <taxon>Mycolicibacter</taxon>
    </lineage>
</organism>
<evidence type="ECO:0000313" key="4">
    <source>
        <dbReference type="Proteomes" id="UP000034416"/>
    </source>
</evidence>
<keyword evidence="5" id="KW-1185">Reference proteome</keyword>
<evidence type="ECO:0000313" key="2">
    <source>
        <dbReference type="EMBL" id="OQZ96396.1"/>
    </source>
</evidence>
<gene>
    <name evidence="2" type="ORF">BST15_12630</name>
    <name evidence="3" type="ORF">E6Q54_08870</name>
    <name evidence="1" type="ORF">WR43_10620</name>
</gene>
<dbReference type="AlphaFoldDB" id="A0A0F5MWT9"/>
<dbReference type="EMBL" id="SSGD01000040">
    <property type="protein sequence ID" value="TXI57115.1"/>
    <property type="molecule type" value="Genomic_DNA"/>
</dbReference>
<name>A0A0F5MWT9_9MYCO</name>
<dbReference type="EMBL" id="LASW01000039">
    <property type="protein sequence ID" value="KKB99263.1"/>
    <property type="molecule type" value="Genomic_DNA"/>
</dbReference>
<proteinExistence type="predicted"/>
<dbReference type="Proteomes" id="UP000034416">
    <property type="component" value="Unassembled WGS sequence"/>
</dbReference>
<reference evidence="3 6" key="4">
    <citation type="submission" date="2018-09" db="EMBL/GenBank/DDBJ databases">
        <title>Metagenome Assembled Genomes from an Advanced Water Purification Facility.</title>
        <authorList>
            <person name="Stamps B.W."/>
            <person name="Spear J.R."/>
        </authorList>
    </citation>
    <scope>NUCLEOTIDE SEQUENCE [LARGE SCALE GENOMIC DNA]</scope>
    <source>
        <strain evidence="3">Bin_29_2</strain>
    </source>
</reference>
<sequence>MLNSQVHRLSGPESATPGAARVTQGVTAYVVDAPEMVAGDHPLFQAIVELGVAAKRYAADTEVLVVVRKATAKAGTAR</sequence>
<dbReference type="Proteomes" id="UP000321797">
    <property type="component" value="Unassembled WGS sequence"/>
</dbReference>
<dbReference type="PATRIC" id="fig|342002.3.peg.2470"/>
<dbReference type="RefSeq" id="WP_046189551.1">
    <property type="nucleotide sequence ID" value="NZ_JACKUJ010000018.1"/>
</dbReference>
<evidence type="ECO:0000313" key="6">
    <source>
        <dbReference type="Proteomes" id="UP000321797"/>
    </source>
</evidence>
<protein>
    <submittedName>
        <fullName evidence="1">Uncharacterized protein</fullName>
    </submittedName>
</protein>
<evidence type="ECO:0000313" key="3">
    <source>
        <dbReference type="EMBL" id="TXI57115.1"/>
    </source>
</evidence>
<reference evidence="1" key="2">
    <citation type="submission" date="2015-04" db="EMBL/GenBank/DDBJ databases">
        <title>Genome sequence of Mycobacterium arupense strain GUC1.</title>
        <authorList>
            <person name="Greninger A.L."/>
            <person name="Cunningham G."/>
            <person name="Chiu C.Y."/>
            <person name="Miller S."/>
        </authorList>
    </citation>
    <scope>NUCLEOTIDE SEQUENCE</scope>
    <source>
        <strain evidence="1">GUC1</strain>
    </source>
</reference>
<dbReference type="Proteomes" id="UP000192327">
    <property type="component" value="Unassembled WGS sequence"/>
</dbReference>
<dbReference type="EMBL" id="MVHH01000024">
    <property type="protein sequence ID" value="OQZ96396.1"/>
    <property type="molecule type" value="Genomic_DNA"/>
</dbReference>
<comment type="caution">
    <text evidence="1">The sequence shown here is derived from an EMBL/GenBank/DDBJ whole genome shotgun (WGS) entry which is preliminary data.</text>
</comment>
<accession>A0A0F5MWT9</accession>